<dbReference type="GO" id="GO:0000978">
    <property type="term" value="F:RNA polymerase II cis-regulatory region sequence-specific DNA binding"/>
    <property type="evidence" value="ECO:0007669"/>
    <property type="project" value="TreeGrafter"/>
</dbReference>
<keyword evidence="10" id="KW-1185">Reference proteome</keyword>
<feature type="region of interest" description="Disordered" evidence="7">
    <location>
        <begin position="1"/>
        <end position="72"/>
    </location>
</feature>
<evidence type="ECO:0000256" key="7">
    <source>
        <dbReference type="SAM" id="MobiDB-lite"/>
    </source>
</evidence>
<name>A0A6A6XTP8_9PLEO</name>
<keyword evidence="3" id="KW-0805">Transcription regulation</keyword>
<reference evidence="9" key="1">
    <citation type="journal article" date="2020" name="Stud. Mycol.">
        <title>101 Dothideomycetes genomes: a test case for predicting lifestyles and emergence of pathogens.</title>
        <authorList>
            <person name="Haridas S."/>
            <person name="Albert R."/>
            <person name="Binder M."/>
            <person name="Bloem J."/>
            <person name="Labutti K."/>
            <person name="Salamov A."/>
            <person name="Andreopoulos B."/>
            <person name="Baker S."/>
            <person name="Barry K."/>
            <person name="Bills G."/>
            <person name="Bluhm B."/>
            <person name="Cannon C."/>
            <person name="Castanera R."/>
            <person name="Culley D."/>
            <person name="Daum C."/>
            <person name="Ezra D."/>
            <person name="Gonzalez J."/>
            <person name="Henrissat B."/>
            <person name="Kuo A."/>
            <person name="Liang C."/>
            <person name="Lipzen A."/>
            <person name="Lutzoni F."/>
            <person name="Magnuson J."/>
            <person name="Mondo S."/>
            <person name="Nolan M."/>
            <person name="Ohm R."/>
            <person name="Pangilinan J."/>
            <person name="Park H.-J."/>
            <person name="Ramirez L."/>
            <person name="Alfaro M."/>
            <person name="Sun H."/>
            <person name="Tritt A."/>
            <person name="Yoshinaga Y."/>
            <person name="Zwiers L.-H."/>
            <person name="Turgeon B."/>
            <person name="Goodwin S."/>
            <person name="Spatafora J."/>
            <person name="Crous P."/>
            <person name="Grigoriev I."/>
        </authorList>
    </citation>
    <scope>NUCLEOTIDE SEQUENCE</scope>
    <source>
        <strain evidence="9">CBS 109.77</strain>
    </source>
</reference>
<dbReference type="Proteomes" id="UP000799757">
    <property type="component" value="Unassembled WGS sequence"/>
</dbReference>
<evidence type="ECO:0000256" key="3">
    <source>
        <dbReference type="ARBA" id="ARBA00023015"/>
    </source>
</evidence>
<comment type="similarity">
    <text evidence="2">Belongs to the TEC1 family.</text>
</comment>
<dbReference type="Pfam" id="PF01285">
    <property type="entry name" value="TEA"/>
    <property type="match status" value="1"/>
</dbReference>
<comment type="subcellular location">
    <subcellularLocation>
        <location evidence="1">Nucleus</location>
    </subcellularLocation>
</comment>
<dbReference type="AlphaFoldDB" id="A0A6A6XTP8"/>
<gene>
    <name evidence="9" type="ORF">K505DRAFT_266604</name>
</gene>
<organism evidence="9 10">
    <name type="scientific">Melanomma pulvis-pyrius CBS 109.77</name>
    <dbReference type="NCBI Taxonomy" id="1314802"/>
    <lineage>
        <taxon>Eukaryota</taxon>
        <taxon>Fungi</taxon>
        <taxon>Dikarya</taxon>
        <taxon>Ascomycota</taxon>
        <taxon>Pezizomycotina</taxon>
        <taxon>Dothideomycetes</taxon>
        <taxon>Pleosporomycetidae</taxon>
        <taxon>Pleosporales</taxon>
        <taxon>Melanommataceae</taxon>
        <taxon>Melanomma</taxon>
    </lineage>
</organism>
<dbReference type="GO" id="GO:0005667">
    <property type="term" value="C:transcription regulator complex"/>
    <property type="evidence" value="ECO:0007669"/>
    <property type="project" value="TreeGrafter"/>
</dbReference>
<dbReference type="InterPro" id="IPR000818">
    <property type="entry name" value="TEA/ATTS_dom"/>
</dbReference>
<evidence type="ECO:0000256" key="2">
    <source>
        <dbReference type="ARBA" id="ARBA00008421"/>
    </source>
</evidence>
<dbReference type="PANTHER" id="PTHR11834">
    <property type="entry name" value="TRANSCRIPTIONAL ENHANCER FACTOR TEF RELATED"/>
    <property type="match status" value="1"/>
</dbReference>
<proteinExistence type="inferred from homology"/>
<evidence type="ECO:0000256" key="4">
    <source>
        <dbReference type="ARBA" id="ARBA00023163"/>
    </source>
</evidence>
<dbReference type="InterPro" id="IPR038096">
    <property type="entry name" value="TEA/ATTS_sf"/>
</dbReference>
<accession>A0A6A6XTP8</accession>
<dbReference type="EMBL" id="MU001773">
    <property type="protein sequence ID" value="KAF2798947.1"/>
    <property type="molecule type" value="Genomic_DNA"/>
</dbReference>
<dbReference type="SMART" id="SM00426">
    <property type="entry name" value="TEA"/>
    <property type="match status" value="1"/>
</dbReference>
<protein>
    <recommendedName>
        <fullName evidence="8">TEA domain-containing protein</fullName>
    </recommendedName>
</protein>
<evidence type="ECO:0000313" key="9">
    <source>
        <dbReference type="EMBL" id="KAF2798947.1"/>
    </source>
</evidence>
<keyword evidence="4" id="KW-0804">Transcription</keyword>
<sequence length="760" mass="85953">MELHHRSCVVPSNAPGLPDPDSISRRALKERSGNRRHEYHDGSSWKREPSPAENTYPHGQGGSYFTGNLTSQLSGEKSEAQIEYETKRLLGLLDRCEKYQKYRDRQPQNAKEREQKWSDTLERAFFRGLVRWPPMGRRKHMLDGQLRGRNELVADSIMRDTGESRTRKQVSSHIQVLKNILVNQPQLLMHMSTQDLSGRKNRHASSHLNHLRNRHHPYAHGSKYDFSSQPGLNLWQGIGTLPSTNALAKIQSALGNGSDAPYTVINFTMYVHDENKEPIHHYAQLGTIPRLGDLHVTDTTSWHKQYPELNYHRTDELKGRQVLVCDSSIKIMTEIPHKSDKLAIDFVLKNNDDLSIFEPLQSRTRFYDSGVLVDQYDEQKPEYEAETRRIFVPFGSKFWAERLYSLGKNLRDARMSEEAAPRSRAETSVRRSLQYMTAVQDIYSVKRDTREQHCFLTVLWRFNQTKTSNEPGKMMWRVVNFARPAQQRWTKPGGMEGSRASMVNMTSAPPPTLYPSMALDFHHQPYAQHPPPLDLESLSVITIDGMNDFSNPNSATAPSMTTDYSHAQSLPSLSHSQEAISQSQHYHDANEFDFNGGHINIAGCLEPAINLGAYENYSTHASSLTPLNPIAGLEHVHNENPFGDLGMSMGGAMNCYSTKPSWTYTDLISRLEGVAEQTHGVGVMDQSAHGAQDIAGHGVLHDGQLDNGLWKLQQSAFPEDTGVGAHHYRGGMGKEKQGEHGLGILDLIEKDQRRDSLRGY</sequence>
<dbReference type="GO" id="GO:0005634">
    <property type="term" value="C:nucleus"/>
    <property type="evidence" value="ECO:0007669"/>
    <property type="project" value="UniProtKB-SubCell"/>
</dbReference>
<evidence type="ECO:0000256" key="6">
    <source>
        <dbReference type="PROSITE-ProRule" id="PRU00505"/>
    </source>
</evidence>
<feature type="domain" description="TEA" evidence="8">
    <location>
        <begin position="110"/>
        <end position="184"/>
    </location>
</feature>
<evidence type="ECO:0000256" key="5">
    <source>
        <dbReference type="ARBA" id="ARBA00023242"/>
    </source>
</evidence>
<dbReference type="PANTHER" id="PTHR11834:SF0">
    <property type="entry name" value="PROTEIN SCALLOPED"/>
    <property type="match status" value="1"/>
</dbReference>
<feature type="region of interest" description="Disordered" evidence="7">
    <location>
        <begin position="552"/>
        <end position="583"/>
    </location>
</feature>
<dbReference type="OrthoDB" id="10006572at2759"/>
<dbReference type="Gene3D" id="6.10.20.40">
    <property type="entry name" value="TEA/ATTS domain"/>
    <property type="match status" value="1"/>
</dbReference>
<keyword evidence="5" id="KW-0539">Nucleus</keyword>
<feature type="DNA-binding region" description="TEA" evidence="6">
    <location>
        <begin position="110"/>
        <end position="184"/>
    </location>
</feature>
<dbReference type="PRINTS" id="PR00065">
    <property type="entry name" value="TEADOMAIN"/>
</dbReference>
<dbReference type="InterPro" id="IPR050937">
    <property type="entry name" value="TEC1_TEAD_TF"/>
</dbReference>
<evidence type="ECO:0000313" key="10">
    <source>
        <dbReference type="Proteomes" id="UP000799757"/>
    </source>
</evidence>
<feature type="compositionally biased region" description="Basic and acidic residues" evidence="7">
    <location>
        <begin position="22"/>
        <end position="50"/>
    </location>
</feature>
<dbReference type="PROSITE" id="PS51088">
    <property type="entry name" value="TEA_2"/>
    <property type="match status" value="1"/>
</dbReference>
<dbReference type="GO" id="GO:0000981">
    <property type="term" value="F:DNA-binding transcription factor activity, RNA polymerase II-specific"/>
    <property type="evidence" value="ECO:0007669"/>
    <property type="project" value="TreeGrafter"/>
</dbReference>
<evidence type="ECO:0000259" key="8">
    <source>
        <dbReference type="PROSITE" id="PS51088"/>
    </source>
</evidence>
<evidence type="ECO:0000256" key="1">
    <source>
        <dbReference type="ARBA" id="ARBA00004123"/>
    </source>
</evidence>